<sequence>MEYDDVIEQDSILGLQDLPEYGGSAIEPMMGGQTSWFSIWSDCMIARPVQQ</sequence>
<dbReference type="RefSeq" id="WP_380537962.1">
    <property type="nucleotide sequence ID" value="NZ_JBHFAB010000015.1"/>
</dbReference>
<evidence type="ECO:0008006" key="3">
    <source>
        <dbReference type="Google" id="ProtNLM"/>
    </source>
</evidence>
<evidence type="ECO:0000313" key="2">
    <source>
        <dbReference type="Proteomes" id="UP001592531"/>
    </source>
</evidence>
<name>A0ABV6VZ82_9ACTN</name>
<gene>
    <name evidence="1" type="ORF">ACEZDE_20785</name>
</gene>
<organism evidence="1 2">
    <name type="scientific">Streptacidiphilus cavernicola</name>
    <dbReference type="NCBI Taxonomy" id="3342716"/>
    <lineage>
        <taxon>Bacteria</taxon>
        <taxon>Bacillati</taxon>
        <taxon>Actinomycetota</taxon>
        <taxon>Actinomycetes</taxon>
        <taxon>Kitasatosporales</taxon>
        <taxon>Streptomycetaceae</taxon>
        <taxon>Streptacidiphilus</taxon>
    </lineage>
</organism>
<accession>A0ABV6VZ82</accession>
<keyword evidence="2" id="KW-1185">Reference proteome</keyword>
<evidence type="ECO:0000313" key="1">
    <source>
        <dbReference type="EMBL" id="MFC1419049.1"/>
    </source>
</evidence>
<comment type="caution">
    <text evidence="1">The sequence shown here is derived from an EMBL/GenBank/DDBJ whole genome shotgun (WGS) entry which is preliminary data.</text>
</comment>
<dbReference type="EMBL" id="JBHFAB010000015">
    <property type="protein sequence ID" value="MFC1419049.1"/>
    <property type="molecule type" value="Genomic_DNA"/>
</dbReference>
<protein>
    <recommendedName>
        <fullName evidence="3">Lasso RiPP family leader peptide-containing protein</fullName>
    </recommendedName>
</protein>
<proteinExistence type="predicted"/>
<reference evidence="1 2" key="1">
    <citation type="submission" date="2024-09" db="EMBL/GenBank/DDBJ databases">
        <authorList>
            <person name="Lee S.D."/>
        </authorList>
    </citation>
    <scope>NUCLEOTIDE SEQUENCE [LARGE SCALE GENOMIC DNA]</scope>
    <source>
        <strain evidence="1 2">N8-3</strain>
    </source>
</reference>
<dbReference type="Proteomes" id="UP001592531">
    <property type="component" value="Unassembled WGS sequence"/>
</dbReference>